<feature type="binding site" description="axial binding residue" evidence="9">
    <location>
        <position position="30"/>
    </location>
    <ligand>
        <name>heme c</name>
        <dbReference type="ChEBI" id="CHEBI:61717"/>
        <label>1</label>
    </ligand>
    <ligandPart>
        <name>Fe</name>
        <dbReference type="ChEBI" id="CHEBI:18248"/>
    </ligandPart>
</feature>
<feature type="binding site" description="axial binding residue" evidence="9">
    <location>
        <position position="184"/>
    </location>
    <ligand>
        <name>heme c</name>
        <dbReference type="ChEBI" id="CHEBI:61717"/>
        <label>2</label>
    </ligand>
    <ligandPart>
        <name>Fe</name>
        <dbReference type="ChEBI" id="CHEBI:18248"/>
    </ligandPart>
</feature>
<dbReference type="EMBL" id="CP012672">
    <property type="protein sequence ID" value="AUX35179.1"/>
    <property type="molecule type" value="Genomic_DNA"/>
</dbReference>
<dbReference type="GO" id="GO:0046872">
    <property type="term" value="F:metal ion binding"/>
    <property type="evidence" value="ECO:0007669"/>
    <property type="project" value="UniProtKB-KW"/>
</dbReference>
<dbReference type="InterPro" id="IPR036909">
    <property type="entry name" value="Cyt_c-like_dom_sf"/>
</dbReference>
<dbReference type="PANTHER" id="PTHR30600:SF14">
    <property type="entry name" value="CYTOCHROME C PEROXIDASE"/>
    <property type="match status" value="1"/>
</dbReference>
<comment type="PTM">
    <text evidence="8">Binds 2 heme groups per subunit.</text>
</comment>
<dbReference type="GO" id="GO:0042597">
    <property type="term" value="C:periplasmic space"/>
    <property type="evidence" value="ECO:0007669"/>
    <property type="project" value="UniProtKB-SubCell"/>
</dbReference>
<feature type="binding site" description="covalent" evidence="8">
    <location>
        <position position="26"/>
    </location>
    <ligand>
        <name>heme c</name>
        <dbReference type="ChEBI" id="CHEBI:61717"/>
        <label>1</label>
    </ligand>
</feature>
<dbReference type="PANTHER" id="PTHR30600">
    <property type="entry name" value="CYTOCHROME C PEROXIDASE-RELATED"/>
    <property type="match status" value="1"/>
</dbReference>
<dbReference type="GO" id="GO:0009055">
    <property type="term" value="F:electron transfer activity"/>
    <property type="evidence" value="ECO:0007669"/>
    <property type="project" value="InterPro"/>
</dbReference>
<feature type="binding site" description="covalent" evidence="8">
    <location>
        <position position="180"/>
    </location>
    <ligand>
        <name>heme c</name>
        <dbReference type="ChEBI" id="CHEBI:61717"/>
        <label>2</label>
    </ligand>
</feature>
<dbReference type="InterPro" id="IPR026259">
    <property type="entry name" value="MauG/Cytc_peroxidase"/>
</dbReference>
<keyword evidence="7 9" id="KW-0408">Iron</keyword>
<dbReference type="PIRSF" id="PIRSF000294">
    <property type="entry name" value="Cytochrome-c_peroxidase"/>
    <property type="match status" value="1"/>
</dbReference>
<sequence length="334" mass="36591">MSSAKVELGRRLFYDRRLSGNGTYSCGSCHMQELAFTDGLPTGKGSTGQFHVRGSMSLANVAYLTTLTWGNPLLDSLEEQALLPMFGETPVELGLAGMEAELFQRLRDEPLYQELFPAAFPGDEGPIRLGNITKAIAAFERSLLSYRSPYDRYRYDGDPSGMSEAALRGMDLFFSEKLECFHCHGGFNLSDSVQHDGTTFTEVMFHNTGLYNIGGSGAYPEGNAGVYEISGNEADMGRFRAPTLRNIALTAPYMHDGSILTLEEVLDHYAAGGRTIEDGPNAGVGSKNKFKSELITGFDLTEEEKADVIAFLESLTDDEFLTDPRHADPWAEAP</sequence>
<dbReference type="InterPro" id="IPR023929">
    <property type="entry name" value="MbnH-like"/>
</dbReference>
<organism evidence="11 12">
    <name type="scientific">Sorangium cellulosum</name>
    <name type="common">Polyangium cellulosum</name>
    <dbReference type="NCBI Taxonomy" id="56"/>
    <lineage>
        <taxon>Bacteria</taxon>
        <taxon>Pseudomonadati</taxon>
        <taxon>Myxococcota</taxon>
        <taxon>Polyangia</taxon>
        <taxon>Polyangiales</taxon>
        <taxon>Polyangiaceae</taxon>
        <taxon>Sorangium</taxon>
    </lineage>
</organism>
<evidence type="ECO:0000256" key="7">
    <source>
        <dbReference type="ARBA" id="ARBA00023004"/>
    </source>
</evidence>
<evidence type="ECO:0000256" key="3">
    <source>
        <dbReference type="ARBA" id="ARBA00022723"/>
    </source>
</evidence>
<gene>
    <name evidence="11" type="ORF">SOCE836_073680</name>
</gene>
<dbReference type="PROSITE" id="PS51007">
    <property type="entry name" value="CYTC"/>
    <property type="match status" value="1"/>
</dbReference>
<dbReference type="InterPro" id="IPR004852">
    <property type="entry name" value="Di-haem_cyt_c_peroxidsae"/>
</dbReference>
<accession>A0A4P2QXD3</accession>
<protein>
    <submittedName>
        <fullName evidence="11">Cytochrome C peroxidase</fullName>
    </submittedName>
</protein>
<comment type="cofactor">
    <cofactor evidence="8">
        <name>heme</name>
        <dbReference type="ChEBI" id="CHEBI:30413"/>
    </cofactor>
    <text evidence="8">Binds 2 heme groups.</text>
</comment>
<evidence type="ECO:0000259" key="10">
    <source>
        <dbReference type="PROSITE" id="PS51007"/>
    </source>
</evidence>
<evidence type="ECO:0000256" key="9">
    <source>
        <dbReference type="PIRSR" id="PIRSR000294-2"/>
    </source>
</evidence>
<evidence type="ECO:0000313" key="12">
    <source>
        <dbReference type="Proteomes" id="UP000295497"/>
    </source>
</evidence>
<feature type="domain" description="Cytochrome c" evidence="10">
    <location>
        <begin position="164"/>
        <end position="316"/>
    </location>
</feature>
<evidence type="ECO:0000256" key="6">
    <source>
        <dbReference type="ARBA" id="ARBA00023002"/>
    </source>
</evidence>
<dbReference type="Gene3D" id="1.10.760.10">
    <property type="entry name" value="Cytochrome c-like domain"/>
    <property type="match status" value="2"/>
</dbReference>
<dbReference type="Pfam" id="PF03150">
    <property type="entry name" value="CCP_MauG"/>
    <property type="match status" value="1"/>
</dbReference>
<dbReference type="SUPFAM" id="SSF46626">
    <property type="entry name" value="Cytochrome c"/>
    <property type="match status" value="2"/>
</dbReference>
<evidence type="ECO:0000256" key="5">
    <source>
        <dbReference type="ARBA" id="ARBA00022764"/>
    </source>
</evidence>
<proteinExistence type="predicted"/>
<dbReference type="AlphaFoldDB" id="A0A4P2QXD3"/>
<dbReference type="InterPro" id="IPR009056">
    <property type="entry name" value="Cyt_c-like_dom"/>
</dbReference>
<dbReference type="GO" id="GO:0020037">
    <property type="term" value="F:heme binding"/>
    <property type="evidence" value="ECO:0007669"/>
    <property type="project" value="InterPro"/>
</dbReference>
<keyword evidence="2 8" id="KW-0349">Heme</keyword>
<keyword evidence="11" id="KW-0575">Peroxidase</keyword>
<feature type="binding site" description="covalent" evidence="8">
    <location>
        <position position="29"/>
    </location>
    <ligand>
        <name>heme c</name>
        <dbReference type="ChEBI" id="CHEBI:61717"/>
        <label>1</label>
    </ligand>
</feature>
<keyword evidence="3 9" id="KW-0479">Metal-binding</keyword>
<evidence type="ECO:0000313" key="11">
    <source>
        <dbReference type="EMBL" id="AUX35179.1"/>
    </source>
</evidence>
<comment type="subcellular location">
    <subcellularLocation>
        <location evidence="1">Periplasm</location>
    </subcellularLocation>
</comment>
<dbReference type="InterPro" id="IPR051395">
    <property type="entry name" value="Cytochrome_c_Peroxidase/MauG"/>
</dbReference>
<evidence type="ECO:0000256" key="1">
    <source>
        <dbReference type="ARBA" id="ARBA00004418"/>
    </source>
</evidence>
<reference evidence="11 12" key="1">
    <citation type="submission" date="2015-09" db="EMBL/GenBank/DDBJ databases">
        <title>Sorangium comparison.</title>
        <authorList>
            <person name="Zaburannyi N."/>
            <person name="Bunk B."/>
            <person name="Overmann J."/>
            <person name="Mueller R."/>
        </authorList>
    </citation>
    <scope>NUCLEOTIDE SEQUENCE [LARGE SCALE GENOMIC DNA]</scope>
    <source>
        <strain evidence="11 12">So ce836</strain>
    </source>
</reference>
<keyword evidence="4" id="KW-0732">Signal</keyword>
<dbReference type="NCBIfam" id="TIGR04039">
    <property type="entry name" value="MXAN_0977_Heme2"/>
    <property type="match status" value="1"/>
</dbReference>
<evidence type="ECO:0000256" key="4">
    <source>
        <dbReference type="ARBA" id="ARBA00022729"/>
    </source>
</evidence>
<feature type="binding site" description="covalent" evidence="8">
    <location>
        <position position="183"/>
    </location>
    <ligand>
        <name>heme c</name>
        <dbReference type="ChEBI" id="CHEBI:61717"/>
        <label>2</label>
    </ligand>
</feature>
<dbReference type="RefSeq" id="WP_165374686.1">
    <property type="nucleotide sequence ID" value="NZ_CP012672.1"/>
</dbReference>
<dbReference type="GO" id="GO:0004130">
    <property type="term" value="F:cytochrome-c peroxidase activity"/>
    <property type="evidence" value="ECO:0007669"/>
    <property type="project" value="TreeGrafter"/>
</dbReference>
<name>A0A4P2QXD3_SORCE</name>
<dbReference type="Proteomes" id="UP000295497">
    <property type="component" value="Chromosome"/>
</dbReference>
<keyword evidence="5" id="KW-0574">Periplasm</keyword>
<keyword evidence="6" id="KW-0560">Oxidoreductase</keyword>
<evidence type="ECO:0000256" key="8">
    <source>
        <dbReference type="PIRSR" id="PIRSR000294-1"/>
    </source>
</evidence>
<evidence type="ECO:0000256" key="2">
    <source>
        <dbReference type="ARBA" id="ARBA00022617"/>
    </source>
</evidence>